<evidence type="ECO:0000313" key="2">
    <source>
        <dbReference type="Proteomes" id="UP001500503"/>
    </source>
</evidence>
<sequence length="150" mass="17908">MDEIDRLVRRLTPEDRRVIAFLDLQRLQVENARRKFQATKPIYGVLDRLRFWSILAGHMEDDWQGLDHYMVYEYLNDLTVRNGIEEVLDAMPPGLRAKVRVCLDELDRRYQAVTHDDGGAELAQYWRPLAEGEETRWWWTRRPDVLPPGW</sequence>
<gene>
    <name evidence="1" type="ORF">GCM10023191_076120</name>
</gene>
<reference evidence="2" key="1">
    <citation type="journal article" date="2019" name="Int. J. Syst. Evol. Microbiol.">
        <title>The Global Catalogue of Microorganisms (GCM) 10K type strain sequencing project: providing services to taxonomists for standard genome sequencing and annotation.</title>
        <authorList>
            <consortium name="The Broad Institute Genomics Platform"/>
            <consortium name="The Broad Institute Genome Sequencing Center for Infectious Disease"/>
            <person name="Wu L."/>
            <person name="Ma J."/>
        </authorList>
    </citation>
    <scope>NUCLEOTIDE SEQUENCE [LARGE SCALE GENOMIC DNA]</scope>
    <source>
        <strain evidence="2">JCM 17933</strain>
    </source>
</reference>
<protein>
    <submittedName>
        <fullName evidence="1">Uncharacterized protein</fullName>
    </submittedName>
</protein>
<dbReference type="Proteomes" id="UP001500503">
    <property type="component" value="Unassembled WGS sequence"/>
</dbReference>
<name>A0ABP8QWC2_9ACTN</name>
<dbReference type="RefSeq" id="WP_345472289.1">
    <property type="nucleotide sequence ID" value="NZ_BAABHF010000046.1"/>
</dbReference>
<proteinExistence type="predicted"/>
<organism evidence="1 2">
    <name type="scientific">Actinoallomurus oryzae</name>
    <dbReference type="NCBI Taxonomy" id="502180"/>
    <lineage>
        <taxon>Bacteria</taxon>
        <taxon>Bacillati</taxon>
        <taxon>Actinomycetota</taxon>
        <taxon>Actinomycetes</taxon>
        <taxon>Streptosporangiales</taxon>
        <taxon>Thermomonosporaceae</taxon>
        <taxon>Actinoallomurus</taxon>
    </lineage>
</organism>
<comment type="caution">
    <text evidence="1">The sequence shown here is derived from an EMBL/GenBank/DDBJ whole genome shotgun (WGS) entry which is preliminary data.</text>
</comment>
<dbReference type="EMBL" id="BAABHF010000046">
    <property type="protein sequence ID" value="GAA4511650.1"/>
    <property type="molecule type" value="Genomic_DNA"/>
</dbReference>
<accession>A0ABP8QWC2</accession>
<evidence type="ECO:0000313" key="1">
    <source>
        <dbReference type="EMBL" id="GAA4511650.1"/>
    </source>
</evidence>
<keyword evidence="2" id="KW-1185">Reference proteome</keyword>